<evidence type="ECO:0000313" key="2">
    <source>
        <dbReference type="Proteomes" id="UP000654345"/>
    </source>
</evidence>
<keyword evidence="2" id="KW-1185">Reference proteome</keyword>
<sequence>MLNARLAVSTPMRIGTTPIIVMRTPFCQAAVSRRICAWVAFRARLVGGCKKEKNIEFIITFRYT</sequence>
<dbReference type="Proteomes" id="UP000654345">
    <property type="component" value="Unassembled WGS sequence"/>
</dbReference>
<dbReference type="EMBL" id="BNJG01000002">
    <property type="protein sequence ID" value="GHO56337.1"/>
    <property type="molecule type" value="Genomic_DNA"/>
</dbReference>
<reference evidence="1 2" key="1">
    <citation type="journal article" date="2021" name="Int. J. Syst. Evol. Microbiol.">
        <title>Reticulibacter mediterranei gen. nov., sp. nov., within the new family Reticulibacteraceae fam. nov., and Ktedonospora formicarum gen. nov., sp. nov., Ktedonobacter robiniae sp. nov., Dictyobacter formicarum sp. nov. and Dictyobacter arantiisoli sp. nov., belonging to the class Ktedonobacteria.</title>
        <authorList>
            <person name="Yabe S."/>
            <person name="Zheng Y."/>
            <person name="Wang C.M."/>
            <person name="Sakai Y."/>
            <person name="Abe K."/>
            <person name="Yokota A."/>
            <person name="Donadio S."/>
            <person name="Cavaletti L."/>
            <person name="Monciardini P."/>
        </authorList>
    </citation>
    <scope>NUCLEOTIDE SEQUENCE [LARGE SCALE GENOMIC DNA]</scope>
    <source>
        <strain evidence="1 2">SOSP1-30</strain>
    </source>
</reference>
<comment type="caution">
    <text evidence="1">The sequence shown here is derived from an EMBL/GenBank/DDBJ whole genome shotgun (WGS) entry which is preliminary data.</text>
</comment>
<evidence type="ECO:0000313" key="1">
    <source>
        <dbReference type="EMBL" id="GHO56337.1"/>
    </source>
</evidence>
<gene>
    <name evidence="1" type="ORF">KSB_48120</name>
</gene>
<name>A0ABQ3UVB2_9CHLR</name>
<organism evidence="1 2">
    <name type="scientific">Ktedonobacter robiniae</name>
    <dbReference type="NCBI Taxonomy" id="2778365"/>
    <lineage>
        <taxon>Bacteria</taxon>
        <taxon>Bacillati</taxon>
        <taxon>Chloroflexota</taxon>
        <taxon>Ktedonobacteria</taxon>
        <taxon>Ktedonobacterales</taxon>
        <taxon>Ktedonobacteraceae</taxon>
        <taxon>Ktedonobacter</taxon>
    </lineage>
</organism>
<accession>A0ABQ3UVB2</accession>
<protein>
    <submittedName>
        <fullName evidence="1">Uncharacterized protein</fullName>
    </submittedName>
</protein>
<proteinExistence type="predicted"/>